<evidence type="ECO:0000313" key="11">
    <source>
        <dbReference type="Ensembl" id="ENSHBUP00000015989.1"/>
    </source>
</evidence>
<keyword evidence="5" id="KW-0067">ATP-binding</keyword>
<feature type="domain" description="NOD1/2 winged helix" evidence="10">
    <location>
        <begin position="150"/>
        <end position="206"/>
    </location>
</feature>
<evidence type="ECO:0000259" key="10">
    <source>
        <dbReference type="Pfam" id="PF17779"/>
    </source>
</evidence>
<keyword evidence="6" id="KW-0832">Ubl conjugation</keyword>
<keyword evidence="3" id="KW-0677">Repeat</keyword>
<evidence type="ECO:0000256" key="4">
    <source>
        <dbReference type="ARBA" id="ARBA00022741"/>
    </source>
</evidence>
<evidence type="ECO:0000256" key="6">
    <source>
        <dbReference type="ARBA" id="ARBA00022843"/>
    </source>
</evidence>
<dbReference type="GO" id="GO:0005524">
    <property type="term" value="F:ATP binding"/>
    <property type="evidence" value="ECO:0007669"/>
    <property type="project" value="UniProtKB-KW"/>
</dbReference>
<reference evidence="11" key="2">
    <citation type="submission" date="2025-09" db="UniProtKB">
        <authorList>
            <consortium name="Ensembl"/>
        </authorList>
    </citation>
    <scope>IDENTIFICATION</scope>
</reference>
<evidence type="ECO:0000256" key="3">
    <source>
        <dbReference type="ARBA" id="ARBA00022737"/>
    </source>
</evidence>
<dbReference type="GO" id="GO:0045087">
    <property type="term" value="P:innate immune response"/>
    <property type="evidence" value="ECO:0007669"/>
    <property type="project" value="UniProtKB-KW"/>
</dbReference>
<proteinExistence type="predicted"/>
<dbReference type="InterPro" id="IPR041075">
    <property type="entry name" value="NOD1/2_WH"/>
</dbReference>
<feature type="domain" description="NACHT LRR and PYD" evidence="9">
    <location>
        <begin position="208"/>
        <end position="330"/>
    </location>
</feature>
<comment type="subcellular location">
    <subcellularLocation>
        <location evidence="1">Inflammasome</location>
    </subcellularLocation>
</comment>
<evidence type="ECO:0000256" key="5">
    <source>
        <dbReference type="ARBA" id="ARBA00022840"/>
    </source>
</evidence>
<dbReference type="GeneTree" id="ENSGT01150000286911"/>
<dbReference type="PANTHER" id="PTHR45690">
    <property type="entry name" value="NACHT, LRR AND PYD DOMAINS-CONTAINING PROTEIN 12"/>
    <property type="match status" value="1"/>
</dbReference>
<dbReference type="Proteomes" id="UP000264840">
    <property type="component" value="Unplaced"/>
</dbReference>
<dbReference type="SUPFAM" id="SSF52047">
    <property type="entry name" value="RNI-like"/>
    <property type="match status" value="1"/>
</dbReference>
<evidence type="ECO:0000256" key="1">
    <source>
        <dbReference type="ARBA" id="ARBA00004110"/>
    </source>
</evidence>
<keyword evidence="8" id="KW-1271">Inflammasome</keyword>
<keyword evidence="2" id="KW-0963">Cytoplasm</keyword>
<dbReference type="Pfam" id="PF17779">
    <property type="entry name" value="WHD_NOD2"/>
    <property type="match status" value="1"/>
</dbReference>
<dbReference type="STRING" id="8153.ENSHBUP00000015989"/>
<protein>
    <recommendedName>
        <fullName evidence="13">NACHT domain-containing protein</fullName>
    </recommendedName>
</protein>
<dbReference type="Ensembl" id="ENSHBUT00000034029.1">
    <property type="protein sequence ID" value="ENSHBUP00000015989.1"/>
    <property type="gene ID" value="ENSHBUG00000017931.1"/>
</dbReference>
<accession>A0A3Q2W4B9</accession>
<organism evidence="11 12">
    <name type="scientific">Haplochromis burtoni</name>
    <name type="common">Burton's mouthbrooder</name>
    <name type="synonym">Chromis burtoni</name>
    <dbReference type="NCBI Taxonomy" id="8153"/>
    <lineage>
        <taxon>Eukaryota</taxon>
        <taxon>Metazoa</taxon>
        <taxon>Chordata</taxon>
        <taxon>Craniata</taxon>
        <taxon>Vertebrata</taxon>
        <taxon>Euteleostomi</taxon>
        <taxon>Actinopterygii</taxon>
        <taxon>Neopterygii</taxon>
        <taxon>Teleostei</taxon>
        <taxon>Neoteleostei</taxon>
        <taxon>Acanthomorphata</taxon>
        <taxon>Ovalentaria</taxon>
        <taxon>Cichlomorphae</taxon>
        <taxon>Cichliformes</taxon>
        <taxon>Cichlidae</taxon>
        <taxon>African cichlids</taxon>
        <taxon>Pseudocrenilabrinae</taxon>
        <taxon>Haplochromini</taxon>
        <taxon>Haplochromis</taxon>
    </lineage>
</organism>
<evidence type="ECO:0000256" key="7">
    <source>
        <dbReference type="ARBA" id="ARBA00023198"/>
    </source>
</evidence>
<evidence type="ECO:0000259" key="9">
    <source>
        <dbReference type="Pfam" id="PF17776"/>
    </source>
</evidence>
<keyword evidence="12" id="KW-1185">Reference proteome</keyword>
<sequence>MVALIKGSLLPEASVIITTRPSTEAPKRFFQRCCVVLGFEEDQVKEYTAKFYKDSEVAQKVYDYIVNNDNLFVLSFIPLYCYIICTAMAEFFSSQPNNAGESKSLELSPPRTVSEVYFCYLFTAVKHHGLKGRTERSTPRSEVLSLAKQQLMKLGKLAYENLLQKKILFDKADLENYGVTPADVQSTFLCHILQPIKEETVEMFSFFHLTVQEHLAALYCAINLSSQDDIIQALDFWCFGVRPSSSTAAPLQNLHLSVDKLESLQMFTRFFMGMLRARLSGHLEGLVHSPIEQEDSIPNRLGLWFRDQFKTRELENQVALNLLHCLMEFHMKETTSFAAPEITKLNLFKMKLSVVDCAAIHYVLQFSPHKLQDLHIPPVSACFSLCNMFPASVYSMCGNNLGPEGGLELWNALENNNTVEELYLDITGITERGTESIVNCLSKNTSLKTLTRLKELEKRRPELRIIANFVDDLGLLQAYLDWVEEIRTDRDQMDSVKNADALQSVLRGLQVAGTMEKGANAEKAKELQTKIEELLNYSTEVIRGK</sequence>
<reference evidence="11" key="1">
    <citation type="submission" date="2025-08" db="UniProtKB">
        <authorList>
            <consortium name="Ensembl"/>
        </authorList>
    </citation>
    <scope>IDENTIFICATION</scope>
</reference>
<keyword evidence="7" id="KW-0395">Inflammatory response</keyword>
<evidence type="ECO:0000256" key="2">
    <source>
        <dbReference type="ARBA" id="ARBA00022490"/>
    </source>
</evidence>
<evidence type="ECO:0000313" key="12">
    <source>
        <dbReference type="Proteomes" id="UP000264840"/>
    </source>
</evidence>
<name>A0A3Q2W4B9_HAPBU</name>
<dbReference type="AlphaFoldDB" id="A0A3Q2W4B9"/>
<evidence type="ECO:0008006" key="13">
    <source>
        <dbReference type="Google" id="ProtNLM"/>
    </source>
</evidence>
<dbReference type="InterPro" id="IPR041267">
    <property type="entry name" value="NLRP_HD2"/>
</dbReference>
<dbReference type="Gene3D" id="3.80.10.10">
    <property type="entry name" value="Ribonuclease Inhibitor"/>
    <property type="match status" value="1"/>
</dbReference>
<dbReference type="Pfam" id="PF17776">
    <property type="entry name" value="NLRC4_HD2"/>
    <property type="match status" value="1"/>
</dbReference>
<evidence type="ECO:0000256" key="8">
    <source>
        <dbReference type="ARBA" id="ARBA00023233"/>
    </source>
</evidence>
<dbReference type="InterPro" id="IPR032675">
    <property type="entry name" value="LRR_dom_sf"/>
</dbReference>
<dbReference type="PANTHER" id="PTHR45690:SF19">
    <property type="entry name" value="NACHT, LRR AND PYD DOMAINS-CONTAINING PROTEIN 3"/>
    <property type="match status" value="1"/>
</dbReference>
<keyword evidence="4" id="KW-0547">Nucleotide-binding</keyword>
<dbReference type="InterPro" id="IPR050637">
    <property type="entry name" value="NLRP_innate_immun_reg"/>
</dbReference>
<dbReference type="GO" id="GO:0005737">
    <property type="term" value="C:cytoplasm"/>
    <property type="evidence" value="ECO:0007669"/>
    <property type="project" value="UniProtKB-SubCell"/>
</dbReference>
<dbReference type="OMA" id="YIICTAM"/>